<feature type="domain" description="Thioester reductase (TE)" evidence="6">
    <location>
        <begin position="52"/>
        <end position="328"/>
    </location>
</feature>
<dbReference type="PANTHER" id="PTHR11011">
    <property type="entry name" value="MALE STERILITY PROTEIN 2-RELATED"/>
    <property type="match status" value="1"/>
</dbReference>
<dbReference type="AlphaFoldDB" id="A0AAD7YTK5"/>
<evidence type="ECO:0000259" key="5">
    <source>
        <dbReference type="Pfam" id="PF03015"/>
    </source>
</evidence>
<dbReference type="EMBL" id="JARGEI010000007">
    <property type="protein sequence ID" value="KAJ8728681.1"/>
    <property type="molecule type" value="Genomic_DNA"/>
</dbReference>
<dbReference type="GO" id="GO:0035336">
    <property type="term" value="P:long-chain fatty-acyl-CoA metabolic process"/>
    <property type="evidence" value="ECO:0007669"/>
    <property type="project" value="TreeGrafter"/>
</dbReference>
<dbReference type="InterPro" id="IPR036291">
    <property type="entry name" value="NAD(P)-bd_dom_sf"/>
</dbReference>
<proteinExistence type="inferred from homology"/>
<keyword evidence="2 4" id="KW-0444">Lipid biosynthesis</keyword>
<feature type="transmembrane region" description="Helical" evidence="4">
    <location>
        <begin position="512"/>
        <end position="543"/>
    </location>
</feature>
<dbReference type="CDD" id="cd05236">
    <property type="entry name" value="FAR-N_SDR_e"/>
    <property type="match status" value="1"/>
</dbReference>
<evidence type="ECO:0000256" key="1">
    <source>
        <dbReference type="ARBA" id="ARBA00005928"/>
    </source>
</evidence>
<gene>
    <name evidence="7" type="ORF">PYW07_006377</name>
</gene>
<comment type="caution">
    <text evidence="7">The sequence shown here is derived from an EMBL/GenBank/DDBJ whole genome shotgun (WGS) entry which is preliminary data.</text>
</comment>
<dbReference type="GO" id="GO:0005777">
    <property type="term" value="C:peroxisome"/>
    <property type="evidence" value="ECO:0007669"/>
    <property type="project" value="TreeGrafter"/>
</dbReference>
<evidence type="ECO:0000313" key="7">
    <source>
        <dbReference type="EMBL" id="KAJ8728681.1"/>
    </source>
</evidence>
<protein>
    <recommendedName>
        <fullName evidence="4">Fatty acyl-CoA reductase</fullName>
        <ecNumber evidence="4">1.2.1.84</ecNumber>
    </recommendedName>
</protein>
<evidence type="ECO:0000313" key="8">
    <source>
        <dbReference type="Proteomes" id="UP001231518"/>
    </source>
</evidence>
<evidence type="ECO:0000256" key="2">
    <source>
        <dbReference type="ARBA" id="ARBA00022516"/>
    </source>
</evidence>
<keyword evidence="4" id="KW-1133">Transmembrane helix</keyword>
<dbReference type="PANTHER" id="PTHR11011:SF60">
    <property type="entry name" value="FATTY ACYL-COA REDUCTASE-RELATED"/>
    <property type="match status" value="1"/>
</dbReference>
<evidence type="ECO:0000256" key="3">
    <source>
        <dbReference type="ARBA" id="ARBA00023098"/>
    </source>
</evidence>
<dbReference type="Proteomes" id="UP001231518">
    <property type="component" value="Chromosome 19"/>
</dbReference>
<comment type="similarity">
    <text evidence="1 4">Belongs to the fatty acyl-CoA reductase family.</text>
</comment>
<comment type="catalytic activity">
    <reaction evidence="4">
        <text>a long-chain fatty acyl-CoA + 2 NADPH + 2 H(+) = a long-chain primary fatty alcohol + 2 NADP(+) + CoA</text>
        <dbReference type="Rhea" id="RHEA:52716"/>
        <dbReference type="ChEBI" id="CHEBI:15378"/>
        <dbReference type="ChEBI" id="CHEBI:57287"/>
        <dbReference type="ChEBI" id="CHEBI:57783"/>
        <dbReference type="ChEBI" id="CHEBI:58349"/>
        <dbReference type="ChEBI" id="CHEBI:77396"/>
        <dbReference type="ChEBI" id="CHEBI:83139"/>
        <dbReference type="EC" id="1.2.1.84"/>
    </reaction>
</comment>
<dbReference type="EC" id="1.2.1.84" evidence="4"/>
<keyword evidence="4" id="KW-0472">Membrane</keyword>
<dbReference type="Pfam" id="PF03015">
    <property type="entry name" value="Sterile"/>
    <property type="match status" value="1"/>
</dbReference>
<dbReference type="GO" id="GO:0080019">
    <property type="term" value="F:alcohol-forming very long-chain fatty acyl-CoA reductase activity"/>
    <property type="evidence" value="ECO:0007669"/>
    <property type="project" value="InterPro"/>
</dbReference>
<name>A0AAD7YTK5_MYTSE</name>
<keyword evidence="3 4" id="KW-0443">Lipid metabolism</keyword>
<keyword evidence="8" id="KW-1185">Reference proteome</keyword>
<keyword evidence="4" id="KW-0812">Transmembrane</keyword>
<sequence length="545" mass="61704">MCNKEVSYCPPAMDIAQQTELALLERQKPMNAVIDRGDSAVQQFYCGAVVLLTGGSGFLGKQFIEKLFRSCDIKKIYLLLRPKKGRTIQQRLAYILKDPLYDTLREKKPKFAACIEPVEGDMSQLKLGLADKDWDSITKEVNIVVHMAATVNFQEPLHVSGITNVRGTRELLELGKQCHNLKLFSHISTAFAHATVPRIDTDVKEQFYPCPVAPDVFLDMIACIDEERLTSITPALIKDWPNTYTFTKAIAEELVRTSAGDLPVCIVRPPVVISSMIEPSPGWIDHQTVMSSVVGFLLGGALGVLHVVSGDKDLVLSFAPVDYVNNAIIAAGWDSVQNRQLWGGDIPMYTLSNSRSGNTWGDITTLIRTDEIYRFSSPKLLWHCYGFRTNNRALYWLLTWFLHYIPGYFVDAVVDILGVRPKGVPKLVQIYKRVDRMLDVYRYFMNNSWNLRDDNLQSMVSRLSPADKAIYSCDLGQIIIKDYIKAVCVGIRRFIIKDGLVDSDVGYRKQQWLYYANIVFMSVYVYCIWKLFALLWSAVAIIFGI</sequence>
<dbReference type="GO" id="GO:0102965">
    <property type="term" value="F:alcohol-forming long-chain fatty acyl-CoA reductase activity"/>
    <property type="evidence" value="ECO:0007669"/>
    <property type="project" value="UniProtKB-EC"/>
</dbReference>
<dbReference type="InterPro" id="IPR013120">
    <property type="entry name" value="FAR_NAD-bd"/>
</dbReference>
<dbReference type="CDD" id="cd09071">
    <property type="entry name" value="FAR_C"/>
    <property type="match status" value="1"/>
</dbReference>
<organism evidence="7 8">
    <name type="scientific">Mythimna separata</name>
    <name type="common">Oriental armyworm</name>
    <name type="synonym">Pseudaletia separata</name>
    <dbReference type="NCBI Taxonomy" id="271217"/>
    <lineage>
        <taxon>Eukaryota</taxon>
        <taxon>Metazoa</taxon>
        <taxon>Ecdysozoa</taxon>
        <taxon>Arthropoda</taxon>
        <taxon>Hexapoda</taxon>
        <taxon>Insecta</taxon>
        <taxon>Pterygota</taxon>
        <taxon>Neoptera</taxon>
        <taxon>Endopterygota</taxon>
        <taxon>Lepidoptera</taxon>
        <taxon>Glossata</taxon>
        <taxon>Ditrysia</taxon>
        <taxon>Noctuoidea</taxon>
        <taxon>Noctuidae</taxon>
        <taxon>Noctuinae</taxon>
        <taxon>Hadenini</taxon>
        <taxon>Mythimna</taxon>
    </lineage>
</organism>
<dbReference type="InterPro" id="IPR033640">
    <property type="entry name" value="FAR_C"/>
</dbReference>
<dbReference type="InterPro" id="IPR026055">
    <property type="entry name" value="FAR"/>
</dbReference>
<keyword evidence="4" id="KW-0521">NADP</keyword>
<evidence type="ECO:0000259" key="6">
    <source>
        <dbReference type="Pfam" id="PF07993"/>
    </source>
</evidence>
<accession>A0AAD7YTK5</accession>
<dbReference type="Pfam" id="PF07993">
    <property type="entry name" value="NAD_binding_4"/>
    <property type="match status" value="1"/>
</dbReference>
<dbReference type="Gene3D" id="3.40.50.720">
    <property type="entry name" value="NAD(P)-binding Rossmann-like Domain"/>
    <property type="match status" value="1"/>
</dbReference>
<keyword evidence="4" id="KW-0560">Oxidoreductase</keyword>
<comment type="function">
    <text evidence="4">Catalyzes the reduction of fatty acyl-CoA to fatty alcohols.</text>
</comment>
<evidence type="ECO:0000256" key="4">
    <source>
        <dbReference type="RuleBase" id="RU363097"/>
    </source>
</evidence>
<feature type="domain" description="Fatty acyl-CoA reductase C-terminal" evidence="5">
    <location>
        <begin position="402"/>
        <end position="498"/>
    </location>
</feature>
<reference evidence="7" key="1">
    <citation type="submission" date="2023-03" db="EMBL/GenBank/DDBJ databases">
        <title>Chromosome-level genomes of two armyworms, Mythimna separata and Mythimna loreyi, provide insights into the biosynthesis and reception of sex pheromones.</title>
        <authorList>
            <person name="Zhao H."/>
        </authorList>
    </citation>
    <scope>NUCLEOTIDE SEQUENCE</scope>
    <source>
        <strain evidence="7">BeijingLab</strain>
        <tissue evidence="7">Pupa</tissue>
    </source>
</reference>
<dbReference type="SUPFAM" id="SSF51735">
    <property type="entry name" value="NAD(P)-binding Rossmann-fold domains"/>
    <property type="match status" value="1"/>
</dbReference>